<feature type="region of interest" description="Disordered" evidence="1">
    <location>
        <begin position="1"/>
        <end position="39"/>
    </location>
</feature>
<keyword evidence="3" id="KW-1185">Reference proteome</keyword>
<accession>A0A0E0DFQ5</accession>
<evidence type="ECO:0000313" key="3">
    <source>
        <dbReference type="Proteomes" id="UP000008021"/>
    </source>
</evidence>
<proteinExistence type="predicted"/>
<organism evidence="2">
    <name type="scientific">Oryza meridionalis</name>
    <dbReference type="NCBI Taxonomy" id="40149"/>
    <lineage>
        <taxon>Eukaryota</taxon>
        <taxon>Viridiplantae</taxon>
        <taxon>Streptophyta</taxon>
        <taxon>Embryophyta</taxon>
        <taxon>Tracheophyta</taxon>
        <taxon>Spermatophyta</taxon>
        <taxon>Magnoliopsida</taxon>
        <taxon>Liliopsida</taxon>
        <taxon>Poales</taxon>
        <taxon>Poaceae</taxon>
        <taxon>BOP clade</taxon>
        <taxon>Oryzoideae</taxon>
        <taxon>Oryzeae</taxon>
        <taxon>Oryzinae</taxon>
        <taxon>Oryza</taxon>
    </lineage>
</organism>
<reference evidence="2" key="2">
    <citation type="submission" date="2018-05" db="EMBL/GenBank/DDBJ databases">
        <title>OmerRS3 (Oryza meridionalis Reference Sequence Version 3).</title>
        <authorList>
            <person name="Zhang J."/>
            <person name="Kudrna D."/>
            <person name="Lee S."/>
            <person name="Talag J."/>
            <person name="Welchert J."/>
            <person name="Wing R.A."/>
        </authorList>
    </citation>
    <scope>NUCLEOTIDE SEQUENCE [LARGE SCALE GENOMIC DNA]</scope>
    <source>
        <strain evidence="2">cv. OR44</strain>
    </source>
</reference>
<dbReference type="AlphaFoldDB" id="A0A0E0DFQ5"/>
<name>A0A0E0DFQ5_9ORYZ</name>
<dbReference type="Gramene" id="OMERI04G14710.2">
    <property type="protein sequence ID" value="OMERI04G14710.2"/>
    <property type="gene ID" value="OMERI04G14710"/>
</dbReference>
<dbReference type="Proteomes" id="UP000008021">
    <property type="component" value="Chromosome 4"/>
</dbReference>
<dbReference type="HOGENOM" id="CLU_2964840_0_0_1"/>
<protein>
    <submittedName>
        <fullName evidence="2">Uncharacterized protein</fullName>
    </submittedName>
</protein>
<evidence type="ECO:0000313" key="2">
    <source>
        <dbReference type="EnsemblPlants" id="OMERI04G14710.2"/>
    </source>
</evidence>
<reference evidence="2" key="1">
    <citation type="submission" date="2015-04" db="UniProtKB">
        <authorList>
            <consortium name="EnsemblPlants"/>
        </authorList>
    </citation>
    <scope>IDENTIFICATION</scope>
</reference>
<dbReference type="EnsemblPlants" id="OMERI04G14710.2">
    <property type="protein sequence ID" value="OMERI04G14710.2"/>
    <property type="gene ID" value="OMERI04G14710"/>
</dbReference>
<evidence type="ECO:0000256" key="1">
    <source>
        <dbReference type="SAM" id="MobiDB-lite"/>
    </source>
</evidence>
<sequence length="59" mass="6760">MGESDRGEARRMASRCREAGRHEPSHPPELRSGEEEEGFRVKEGIRALKTARREFVMSC</sequence>